<dbReference type="EMBL" id="MNVN01000015">
    <property type="protein sequence ID" value="OIO30669.1"/>
    <property type="molecule type" value="Genomic_DNA"/>
</dbReference>
<dbReference type="Proteomes" id="UP000181992">
    <property type="component" value="Unassembled WGS sequence"/>
</dbReference>
<comment type="caution">
    <text evidence="2">The sequence shown here is derived from an EMBL/GenBank/DDBJ whole genome shotgun (WGS) entry which is preliminary data.</text>
</comment>
<dbReference type="STRING" id="1805281.AUJ77_02580"/>
<reference evidence="2 3" key="1">
    <citation type="journal article" date="2016" name="Environ. Microbiol.">
        <title>Genomic resolution of a cold subsurface aquifer community provides metabolic insights for novel microbes adapted to high CO concentrations.</title>
        <authorList>
            <person name="Probst A.J."/>
            <person name="Castelle C.J."/>
            <person name="Singh A."/>
            <person name="Brown C.T."/>
            <person name="Anantharaman K."/>
            <person name="Sharon I."/>
            <person name="Hug L.A."/>
            <person name="Burstein D."/>
            <person name="Emerson J.B."/>
            <person name="Thomas B.C."/>
            <person name="Banfield J.F."/>
        </authorList>
    </citation>
    <scope>NUCLEOTIDE SEQUENCE [LARGE SCALE GENOMIC DNA]</scope>
    <source>
        <strain evidence="2">CG1_02_43_90</strain>
    </source>
</reference>
<dbReference type="AlphaFoldDB" id="A0A1J4V7C4"/>
<feature type="region of interest" description="Disordered" evidence="1">
    <location>
        <begin position="1"/>
        <end position="28"/>
    </location>
</feature>
<organism evidence="2 3">
    <name type="scientific">Candidatus Nomurabacteria bacterium CG1_02_43_90</name>
    <dbReference type="NCBI Taxonomy" id="1805281"/>
    <lineage>
        <taxon>Bacteria</taxon>
        <taxon>Candidatus Nomuraibacteriota</taxon>
    </lineage>
</organism>
<feature type="compositionally biased region" description="Basic and acidic residues" evidence="1">
    <location>
        <begin position="19"/>
        <end position="28"/>
    </location>
</feature>
<gene>
    <name evidence="2" type="ORF">AUJ77_02580</name>
</gene>
<accession>A0A1J4V7C4</accession>
<evidence type="ECO:0000256" key="1">
    <source>
        <dbReference type="SAM" id="MobiDB-lite"/>
    </source>
</evidence>
<sequence>MNMQSLEQMGIDSDAQQEETLRRLKEKGSPVAEALGRLLDKVRAEKENVPKAEPFVITPQMRAEAVGRQRMLDAQLGEDK</sequence>
<name>A0A1J4V7C4_9BACT</name>
<protein>
    <submittedName>
        <fullName evidence="2">Uncharacterized protein</fullName>
    </submittedName>
</protein>
<evidence type="ECO:0000313" key="2">
    <source>
        <dbReference type="EMBL" id="OIO30669.1"/>
    </source>
</evidence>
<proteinExistence type="predicted"/>
<evidence type="ECO:0000313" key="3">
    <source>
        <dbReference type="Proteomes" id="UP000181992"/>
    </source>
</evidence>